<dbReference type="RefSeq" id="WP_202779970.1">
    <property type="nucleotide sequence ID" value="NZ_CP065425.1"/>
</dbReference>
<dbReference type="InterPro" id="IPR003593">
    <property type="entry name" value="AAA+_ATPase"/>
</dbReference>
<organism evidence="4 5">
    <name type="scientific">Heyndrickxia vini</name>
    <dbReference type="NCBI Taxonomy" id="1476025"/>
    <lineage>
        <taxon>Bacteria</taxon>
        <taxon>Bacillati</taxon>
        <taxon>Bacillota</taxon>
        <taxon>Bacilli</taxon>
        <taxon>Bacillales</taxon>
        <taxon>Bacillaceae</taxon>
        <taxon>Heyndrickxia</taxon>
    </lineage>
</organism>
<gene>
    <name evidence="4" type="ORF">I5776_07650</name>
</gene>
<dbReference type="GO" id="GO:0005524">
    <property type="term" value="F:ATP binding"/>
    <property type="evidence" value="ECO:0007669"/>
    <property type="project" value="UniProtKB-KW"/>
</dbReference>
<dbReference type="Pfam" id="PF00005">
    <property type="entry name" value="ABC_tran"/>
    <property type="match status" value="1"/>
</dbReference>
<dbReference type="InterPro" id="IPR003439">
    <property type="entry name" value="ABC_transporter-like_ATP-bd"/>
</dbReference>
<evidence type="ECO:0000256" key="1">
    <source>
        <dbReference type="ARBA" id="ARBA00022741"/>
    </source>
</evidence>
<evidence type="ECO:0000259" key="3">
    <source>
        <dbReference type="PROSITE" id="PS50893"/>
    </source>
</evidence>
<sequence length="239" mass="27153">MAIELENVTKKYGKDFSLKNTTITFKKGRIYGLLGPNGSGKSTILKMICGLVYPDTGEILVDGEKVTRKISRSVAYLTESDMFYDPFTVNDMIMFYQSQFNDFDIEKANLLLIEMKLDPLKKIKQLSKGNRGRLKLVLALARKTPVLLLDEPFSGLDPMVRDSIVKSLLSYIDFETQTVIMATHEIHEVEHLLDEVAAIYNGMVFGHKNVEDLRENEGLSVLKWFKKEMEQIETNGGTE</sequence>
<evidence type="ECO:0000313" key="4">
    <source>
        <dbReference type="EMBL" id="QQZ10758.1"/>
    </source>
</evidence>
<name>A0ABX7E4W0_9BACI</name>
<reference evidence="4 5" key="1">
    <citation type="submission" date="2020-11" db="EMBL/GenBank/DDBJ databases">
        <title>Taxonomic evaluation of the Bacillus sporothermodurans group of bacteria based on whole genome sequences.</title>
        <authorList>
            <person name="Fiedler G."/>
            <person name="Herbstmann A.-D."/>
            <person name="Doll E."/>
            <person name="Wenning M."/>
            <person name="Brinks E."/>
            <person name="Kabisch J."/>
            <person name="Breitenwieser F."/>
            <person name="Lappann M."/>
            <person name="Boehnlein C."/>
            <person name="Franz C."/>
        </authorList>
    </citation>
    <scope>NUCLEOTIDE SEQUENCE [LARGE SCALE GENOMIC DNA]</scope>
    <source>
        <strain evidence="4 5">JCM 19841</strain>
    </source>
</reference>
<evidence type="ECO:0000313" key="5">
    <source>
        <dbReference type="Proteomes" id="UP000595691"/>
    </source>
</evidence>
<dbReference type="PANTHER" id="PTHR43158">
    <property type="entry name" value="SKFA PEPTIDE EXPORT ATP-BINDING PROTEIN SKFE"/>
    <property type="match status" value="1"/>
</dbReference>
<keyword evidence="1" id="KW-0547">Nucleotide-binding</keyword>
<dbReference type="SUPFAM" id="SSF52540">
    <property type="entry name" value="P-loop containing nucleoside triphosphate hydrolases"/>
    <property type="match status" value="1"/>
</dbReference>
<dbReference type="SMART" id="SM00382">
    <property type="entry name" value="AAA"/>
    <property type="match status" value="1"/>
</dbReference>
<proteinExistence type="predicted"/>
<accession>A0ABX7E4W0</accession>
<dbReference type="PROSITE" id="PS50893">
    <property type="entry name" value="ABC_TRANSPORTER_2"/>
    <property type="match status" value="1"/>
</dbReference>
<dbReference type="EMBL" id="CP065425">
    <property type="protein sequence ID" value="QQZ10758.1"/>
    <property type="molecule type" value="Genomic_DNA"/>
</dbReference>
<protein>
    <submittedName>
        <fullName evidence="4">ABC transporter ATP-binding protein</fullName>
    </submittedName>
</protein>
<feature type="domain" description="ABC transporter" evidence="3">
    <location>
        <begin position="3"/>
        <end position="226"/>
    </location>
</feature>
<evidence type="ECO:0000256" key="2">
    <source>
        <dbReference type="ARBA" id="ARBA00022840"/>
    </source>
</evidence>
<keyword evidence="2 4" id="KW-0067">ATP-binding</keyword>
<dbReference type="Gene3D" id="3.40.50.300">
    <property type="entry name" value="P-loop containing nucleotide triphosphate hydrolases"/>
    <property type="match status" value="1"/>
</dbReference>
<dbReference type="CDD" id="cd03230">
    <property type="entry name" value="ABC_DR_subfamily_A"/>
    <property type="match status" value="1"/>
</dbReference>
<dbReference type="Proteomes" id="UP000595691">
    <property type="component" value="Chromosome"/>
</dbReference>
<keyword evidence="5" id="KW-1185">Reference proteome</keyword>
<dbReference type="InterPro" id="IPR027417">
    <property type="entry name" value="P-loop_NTPase"/>
</dbReference>
<dbReference type="PANTHER" id="PTHR43158:SF1">
    <property type="entry name" value="ABC TRANSPORTER, ATP-BINDING PROTEIN"/>
    <property type="match status" value="1"/>
</dbReference>